<gene>
    <name evidence="16" type="ORF">EDC16_10934</name>
    <name evidence="17" type="ORF">FHQ21_05665</name>
</gene>
<dbReference type="Gene3D" id="3.40.50.1000">
    <property type="entry name" value="HAD superfamily/HAD-like"/>
    <property type="match status" value="1"/>
</dbReference>
<dbReference type="RefSeq" id="WP_132967632.1">
    <property type="nucleotide sequence ID" value="NZ_LEKL01000083.1"/>
</dbReference>
<dbReference type="FunFam" id="3.40.50.1000:FF:000048">
    <property type="entry name" value="Phosphoserine phosphatase"/>
    <property type="match status" value="1"/>
</dbReference>
<evidence type="ECO:0000313" key="17">
    <source>
        <dbReference type="EMBL" id="TNG92128.1"/>
    </source>
</evidence>
<evidence type="ECO:0000313" key="18">
    <source>
        <dbReference type="Proteomes" id="UP000294619"/>
    </source>
</evidence>
<dbReference type="GO" id="GO:0000287">
    <property type="term" value="F:magnesium ion binding"/>
    <property type="evidence" value="ECO:0007669"/>
    <property type="project" value="TreeGrafter"/>
</dbReference>
<dbReference type="Proteomes" id="UP000305526">
    <property type="component" value="Unassembled WGS sequence"/>
</dbReference>
<dbReference type="FunFam" id="1.10.150.210:FF:000001">
    <property type="entry name" value="Phosphoserine phosphatase"/>
    <property type="match status" value="1"/>
</dbReference>
<organism evidence="16 18">
    <name type="scientific">Testudinibacter aquarius</name>
    <dbReference type="NCBI Taxonomy" id="1524974"/>
    <lineage>
        <taxon>Bacteria</taxon>
        <taxon>Pseudomonadati</taxon>
        <taxon>Pseudomonadota</taxon>
        <taxon>Gammaproteobacteria</taxon>
        <taxon>Pasteurellales</taxon>
        <taxon>Pasteurellaceae</taxon>
        <taxon>Testudinibacter</taxon>
    </lineage>
</organism>
<proteinExistence type="inferred from homology"/>
<dbReference type="GO" id="GO:0036424">
    <property type="term" value="F:L-phosphoserine phosphatase activity"/>
    <property type="evidence" value="ECO:0007669"/>
    <property type="project" value="InterPro"/>
</dbReference>
<dbReference type="Gene3D" id="3.30.70.2020">
    <property type="match status" value="1"/>
</dbReference>
<keyword evidence="19" id="KW-1185">Reference proteome</keyword>
<keyword evidence="8 17" id="KW-0378">Hydrolase</keyword>
<dbReference type="EMBL" id="VDGV01000039">
    <property type="protein sequence ID" value="TNG92128.1"/>
    <property type="molecule type" value="Genomic_DNA"/>
</dbReference>
<evidence type="ECO:0000256" key="7">
    <source>
        <dbReference type="ARBA" id="ARBA00022723"/>
    </source>
</evidence>
<evidence type="ECO:0000256" key="3">
    <source>
        <dbReference type="ARBA" id="ARBA00009184"/>
    </source>
</evidence>
<accession>A0A4R3Y0R7</accession>
<dbReference type="EC" id="3.1.3.3" evidence="4"/>
<dbReference type="InterPro" id="IPR041449">
    <property type="entry name" value="SerB_N"/>
</dbReference>
<reference evidence="16 18" key="1">
    <citation type="submission" date="2019-03" db="EMBL/GenBank/DDBJ databases">
        <title>Genomic Encyclopedia of Type Strains, Phase IV (KMG-IV): sequencing the most valuable type-strain genomes for metagenomic binning, comparative biology and taxonomic classification.</title>
        <authorList>
            <person name="Goeker M."/>
        </authorList>
    </citation>
    <scope>NUCLEOTIDE SEQUENCE [LARGE SCALE GENOMIC DNA]</scope>
    <source>
        <strain evidence="16 18">DSM 28140</strain>
    </source>
</reference>
<sequence>MSQHNLNTITDFWTTLPAELNGKPTTSSAVQPFVLYGKRLDKTTLLAFAEQIRQPLWLCDAWSSEQMVAVILRGHYQREWLNVAKQFGLDLAPLNSEVRLQTAGLLVMDMDSTAIQIECIDEIAKLAGCGELVSEITEQAMRGELDFEQSLRRRVGTLQGAPEAILQQVRSKLPLMPGLERLLQVLQQQGWRTAIASGGFTYFADYLKQTLKLDAAVSNQLEIIDGVLTGQVIGQVVDANFKAQTLNDLREQFGLNKQQTIAIGDGANDLPMLAQAGLGIAFHAKPKVQQQAQIVINHSDLTALLLLLEANQRLQTSTDSSKKHKFEHKFEIEEK</sequence>
<evidence type="ECO:0000256" key="5">
    <source>
        <dbReference type="ARBA" id="ARBA00015196"/>
    </source>
</evidence>
<evidence type="ECO:0000256" key="13">
    <source>
        <dbReference type="ARBA" id="ARBA00048523"/>
    </source>
</evidence>
<dbReference type="EMBL" id="SMCP01000009">
    <property type="protein sequence ID" value="TCV85256.1"/>
    <property type="molecule type" value="Genomic_DNA"/>
</dbReference>
<evidence type="ECO:0000256" key="6">
    <source>
        <dbReference type="ARBA" id="ARBA00022605"/>
    </source>
</evidence>
<dbReference type="PANTHER" id="PTHR43344:SF2">
    <property type="entry name" value="PHOSPHOSERINE PHOSPHATASE"/>
    <property type="match status" value="1"/>
</dbReference>
<dbReference type="Proteomes" id="UP000294619">
    <property type="component" value="Unassembled WGS sequence"/>
</dbReference>
<dbReference type="PANTHER" id="PTHR43344">
    <property type="entry name" value="PHOSPHOSERINE PHOSPHATASE"/>
    <property type="match status" value="1"/>
</dbReference>
<feature type="domain" description="Phosphoserine phosphatase N-terminal" evidence="15">
    <location>
        <begin position="34"/>
        <end position="92"/>
    </location>
</feature>
<comment type="pathway">
    <text evidence="2">Amino-acid biosynthesis; L-serine biosynthesis; L-serine from 3-phospho-D-glycerate: step 3/3.</text>
</comment>
<evidence type="ECO:0000313" key="19">
    <source>
        <dbReference type="Proteomes" id="UP000305526"/>
    </source>
</evidence>
<name>A0A4R3Y0R7_9PAST</name>
<dbReference type="InterPro" id="IPR050582">
    <property type="entry name" value="HAD-like_SerB"/>
</dbReference>
<dbReference type="NCBIfam" id="TIGR00338">
    <property type="entry name" value="serB"/>
    <property type="match status" value="1"/>
</dbReference>
<dbReference type="SFLD" id="SFLDG01136">
    <property type="entry name" value="C1.6:_Phosphoserine_Phosphatas"/>
    <property type="match status" value="1"/>
</dbReference>
<dbReference type="GO" id="GO:0006564">
    <property type="term" value="P:L-serine biosynthetic process"/>
    <property type="evidence" value="ECO:0007669"/>
    <property type="project" value="UniProtKB-KW"/>
</dbReference>
<keyword evidence="10" id="KW-0718">Serine biosynthesis</keyword>
<dbReference type="Gene3D" id="1.10.150.210">
    <property type="entry name" value="Phosphoserine phosphatase, domain 2"/>
    <property type="match status" value="1"/>
</dbReference>
<comment type="caution">
    <text evidence="16">The sequence shown here is derived from an EMBL/GenBank/DDBJ whole genome shotgun (WGS) entry which is preliminary data.</text>
</comment>
<comment type="cofactor">
    <cofactor evidence="1">
        <name>Mg(2+)</name>
        <dbReference type="ChEBI" id="CHEBI:18420"/>
    </cofactor>
</comment>
<dbReference type="InterPro" id="IPR023214">
    <property type="entry name" value="HAD_sf"/>
</dbReference>
<comment type="similarity">
    <text evidence="3">Belongs to the HAD-like hydrolase superfamily. SerB family.</text>
</comment>
<dbReference type="NCBIfam" id="NF008350">
    <property type="entry name" value="PRK11133.1"/>
    <property type="match status" value="1"/>
</dbReference>
<dbReference type="CDD" id="cd07500">
    <property type="entry name" value="HAD_PSP"/>
    <property type="match status" value="1"/>
</dbReference>
<evidence type="ECO:0000256" key="9">
    <source>
        <dbReference type="ARBA" id="ARBA00022842"/>
    </source>
</evidence>
<evidence type="ECO:0000259" key="15">
    <source>
        <dbReference type="Pfam" id="PF18429"/>
    </source>
</evidence>
<dbReference type="GO" id="GO:0005737">
    <property type="term" value="C:cytoplasm"/>
    <property type="evidence" value="ECO:0007669"/>
    <property type="project" value="TreeGrafter"/>
</dbReference>
<comment type="catalytic activity">
    <reaction evidence="12">
        <text>O-phospho-L-serine + H2O = L-serine + phosphate</text>
        <dbReference type="Rhea" id="RHEA:21208"/>
        <dbReference type="ChEBI" id="CHEBI:15377"/>
        <dbReference type="ChEBI" id="CHEBI:33384"/>
        <dbReference type="ChEBI" id="CHEBI:43474"/>
        <dbReference type="ChEBI" id="CHEBI:57524"/>
        <dbReference type="EC" id="3.1.3.3"/>
    </reaction>
</comment>
<dbReference type="SFLD" id="SFLDF00029">
    <property type="entry name" value="phosphoserine_phosphatase"/>
    <property type="match status" value="1"/>
</dbReference>
<evidence type="ECO:0000256" key="4">
    <source>
        <dbReference type="ARBA" id="ARBA00012640"/>
    </source>
</evidence>
<evidence type="ECO:0000256" key="1">
    <source>
        <dbReference type="ARBA" id="ARBA00001946"/>
    </source>
</evidence>
<dbReference type="SUPFAM" id="SSF56784">
    <property type="entry name" value="HAD-like"/>
    <property type="match status" value="1"/>
</dbReference>
<dbReference type="Pfam" id="PF18429">
    <property type="entry name" value="DUF5609"/>
    <property type="match status" value="1"/>
</dbReference>
<feature type="active site" description="Nucleophile" evidence="14">
    <location>
        <position position="109"/>
    </location>
</feature>
<evidence type="ECO:0000256" key="2">
    <source>
        <dbReference type="ARBA" id="ARBA00005135"/>
    </source>
</evidence>
<dbReference type="UniPathway" id="UPA00135">
    <property type="reaction ID" value="UER00198"/>
</dbReference>
<keyword evidence="9" id="KW-0460">Magnesium</keyword>
<dbReference type="InterPro" id="IPR036412">
    <property type="entry name" value="HAD-like_sf"/>
</dbReference>
<dbReference type="SFLD" id="SFLDG01137">
    <property type="entry name" value="C1.6.1:_Phosphoserine_Phosphat"/>
    <property type="match status" value="1"/>
</dbReference>
<evidence type="ECO:0000256" key="10">
    <source>
        <dbReference type="ARBA" id="ARBA00023299"/>
    </source>
</evidence>
<keyword evidence="6" id="KW-0028">Amino-acid biosynthesis</keyword>
<evidence type="ECO:0000256" key="8">
    <source>
        <dbReference type="ARBA" id="ARBA00022801"/>
    </source>
</evidence>
<comment type="catalytic activity">
    <reaction evidence="13">
        <text>O-phospho-D-serine + H2O = D-serine + phosphate</text>
        <dbReference type="Rhea" id="RHEA:24873"/>
        <dbReference type="ChEBI" id="CHEBI:15377"/>
        <dbReference type="ChEBI" id="CHEBI:35247"/>
        <dbReference type="ChEBI" id="CHEBI:43474"/>
        <dbReference type="ChEBI" id="CHEBI:58680"/>
        <dbReference type="EC" id="3.1.3.3"/>
    </reaction>
</comment>
<evidence type="ECO:0000256" key="14">
    <source>
        <dbReference type="PIRSR" id="PIRSR604469-1"/>
    </source>
</evidence>
<dbReference type="SFLD" id="SFLDS00003">
    <property type="entry name" value="Haloacid_Dehalogenase"/>
    <property type="match status" value="1"/>
</dbReference>
<feature type="active site" description="Proton donor" evidence="14">
    <location>
        <position position="111"/>
    </location>
</feature>
<reference evidence="17 19" key="2">
    <citation type="submission" date="2019-05" db="EMBL/GenBank/DDBJ databases">
        <title>Pasteurellaceae isolates from reptiles.</title>
        <authorList>
            <person name="Bojesen A.M."/>
            <person name="Lund E."/>
        </authorList>
    </citation>
    <scope>NUCLEOTIDE SEQUENCE [LARGE SCALE GENOMIC DNA]</scope>
    <source>
        <strain evidence="17 19">ELNT2x</strain>
    </source>
</reference>
<evidence type="ECO:0000256" key="11">
    <source>
        <dbReference type="ARBA" id="ARBA00031693"/>
    </source>
</evidence>
<dbReference type="InterPro" id="IPR004469">
    <property type="entry name" value="PSP"/>
</dbReference>
<dbReference type="Pfam" id="PF00702">
    <property type="entry name" value="Hydrolase"/>
    <property type="match status" value="1"/>
</dbReference>
<keyword evidence="7" id="KW-0479">Metal-binding</keyword>
<evidence type="ECO:0000256" key="12">
    <source>
        <dbReference type="ARBA" id="ARBA00048138"/>
    </source>
</evidence>
<evidence type="ECO:0000313" key="16">
    <source>
        <dbReference type="EMBL" id="TCV85256.1"/>
    </source>
</evidence>
<protein>
    <recommendedName>
        <fullName evidence="5">Phosphoserine phosphatase</fullName>
        <ecNumber evidence="4">3.1.3.3</ecNumber>
    </recommendedName>
    <alternativeName>
        <fullName evidence="11">O-phosphoserine phosphohydrolase</fullName>
    </alternativeName>
</protein>
<dbReference type="AlphaFoldDB" id="A0A4R3Y0R7"/>
<dbReference type="NCBIfam" id="TIGR01488">
    <property type="entry name" value="HAD-SF-IB"/>
    <property type="match status" value="1"/>
</dbReference>